<feature type="domain" description="Periplasmic binding protein" evidence="5">
    <location>
        <begin position="42"/>
        <end position="297"/>
    </location>
</feature>
<evidence type="ECO:0000256" key="3">
    <source>
        <dbReference type="ARBA" id="ARBA00022729"/>
    </source>
</evidence>
<reference evidence="6 7" key="1">
    <citation type="submission" date="2024-09" db="EMBL/GenBank/DDBJ databases">
        <authorList>
            <person name="Sun Q."/>
            <person name="Mori K."/>
        </authorList>
    </citation>
    <scope>NUCLEOTIDE SEQUENCE [LARGE SCALE GENOMIC DNA]</scope>
    <source>
        <strain evidence="6 7">TBRC 3947</strain>
    </source>
</reference>
<evidence type="ECO:0000313" key="7">
    <source>
        <dbReference type="Proteomes" id="UP001589867"/>
    </source>
</evidence>
<dbReference type="Proteomes" id="UP001589867">
    <property type="component" value="Unassembled WGS sequence"/>
</dbReference>
<comment type="subcellular location">
    <subcellularLocation>
        <location evidence="1">Cell envelope</location>
    </subcellularLocation>
</comment>
<name>A0ABV6LZD2_9ACTN</name>
<feature type="chain" id="PRO_5045651799" evidence="4">
    <location>
        <begin position="23"/>
        <end position="340"/>
    </location>
</feature>
<dbReference type="Gene3D" id="3.40.50.2300">
    <property type="match status" value="2"/>
</dbReference>
<evidence type="ECO:0000313" key="6">
    <source>
        <dbReference type="EMBL" id="MFC0527657.1"/>
    </source>
</evidence>
<dbReference type="PANTHER" id="PTHR46847">
    <property type="entry name" value="D-ALLOSE-BINDING PERIPLASMIC PROTEIN-RELATED"/>
    <property type="match status" value="1"/>
</dbReference>
<evidence type="ECO:0000256" key="4">
    <source>
        <dbReference type="SAM" id="SignalP"/>
    </source>
</evidence>
<evidence type="ECO:0000256" key="1">
    <source>
        <dbReference type="ARBA" id="ARBA00004196"/>
    </source>
</evidence>
<comment type="caution">
    <text evidence="6">The sequence shown here is derived from an EMBL/GenBank/DDBJ whole genome shotgun (WGS) entry which is preliminary data.</text>
</comment>
<sequence length="340" mass="34646">MHRTRKWLAATAALSFAALAVAACGSDDGDSGSGGDTSAYRIALVLKPLDNTYFGAMEKGASEEAKKAGVELTTVAAASVTDDSGQANKLNSLVSSGYDCYIVNPTSGTNLLRPLVPVSKDGKPIVNIDLPISADAAKTNGVTVTTYIGTDNETAGATAGEAMLEVVPSGKVAAIGGLAADPGSLARIKGFKDKVAGKLDVFQTVAADADRLKAKNAAAAIIRGNPDVKGFFTVSGDMSLGIQEAVTQAGKQGQIAVIGIDGTEDQIKNIQSGGMPAAVEQFPYLMGAQGVQACLAARDSKSVPAELPTPVLVVTKENAAEALASFPAPPESFRYDNPLG</sequence>
<dbReference type="PANTHER" id="PTHR46847:SF1">
    <property type="entry name" value="D-ALLOSE-BINDING PERIPLASMIC PROTEIN-RELATED"/>
    <property type="match status" value="1"/>
</dbReference>
<gene>
    <name evidence="6" type="ORF">ACFFIA_08295</name>
</gene>
<dbReference type="RefSeq" id="WP_377247987.1">
    <property type="nucleotide sequence ID" value="NZ_JBHLUH010000009.1"/>
</dbReference>
<evidence type="ECO:0000259" key="5">
    <source>
        <dbReference type="Pfam" id="PF13407"/>
    </source>
</evidence>
<accession>A0ABV6LZD2</accession>
<dbReference type="InterPro" id="IPR028082">
    <property type="entry name" value="Peripla_BP_I"/>
</dbReference>
<dbReference type="SUPFAM" id="SSF53822">
    <property type="entry name" value="Periplasmic binding protein-like I"/>
    <property type="match status" value="1"/>
</dbReference>
<protein>
    <submittedName>
        <fullName evidence="6">Substrate-binding domain-containing protein</fullName>
    </submittedName>
</protein>
<feature type="signal peptide" evidence="4">
    <location>
        <begin position="1"/>
        <end position="22"/>
    </location>
</feature>
<proteinExistence type="inferred from homology"/>
<dbReference type="InterPro" id="IPR025997">
    <property type="entry name" value="SBP_2_dom"/>
</dbReference>
<dbReference type="EMBL" id="JBHLUH010000009">
    <property type="protein sequence ID" value="MFC0527657.1"/>
    <property type="molecule type" value="Genomic_DNA"/>
</dbReference>
<dbReference type="PROSITE" id="PS51257">
    <property type="entry name" value="PROKAR_LIPOPROTEIN"/>
    <property type="match status" value="1"/>
</dbReference>
<keyword evidence="7" id="KW-1185">Reference proteome</keyword>
<comment type="similarity">
    <text evidence="2">Belongs to the bacterial solute-binding protein 2 family.</text>
</comment>
<dbReference type="Pfam" id="PF13407">
    <property type="entry name" value="Peripla_BP_4"/>
    <property type="match status" value="1"/>
</dbReference>
<keyword evidence="3 4" id="KW-0732">Signal</keyword>
<evidence type="ECO:0000256" key="2">
    <source>
        <dbReference type="ARBA" id="ARBA00007639"/>
    </source>
</evidence>
<organism evidence="6 7">
    <name type="scientific">Phytohabitans kaempferiae</name>
    <dbReference type="NCBI Taxonomy" id="1620943"/>
    <lineage>
        <taxon>Bacteria</taxon>
        <taxon>Bacillati</taxon>
        <taxon>Actinomycetota</taxon>
        <taxon>Actinomycetes</taxon>
        <taxon>Micromonosporales</taxon>
        <taxon>Micromonosporaceae</taxon>
    </lineage>
</organism>